<dbReference type="PANTHER" id="PTHR30349:SF64">
    <property type="entry name" value="PROPHAGE INTEGRASE INTD-RELATED"/>
    <property type="match status" value="1"/>
</dbReference>
<dbReference type="Gene3D" id="1.10.443.10">
    <property type="entry name" value="Intergrase catalytic core"/>
    <property type="match status" value="1"/>
</dbReference>
<dbReference type="OrthoDB" id="662444at2"/>
<comment type="similarity">
    <text evidence="1">Belongs to the 'phage' integrase family.</text>
</comment>
<dbReference type="InterPro" id="IPR002104">
    <property type="entry name" value="Integrase_catalytic"/>
</dbReference>
<dbReference type="GO" id="GO:0006310">
    <property type="term" value="P:DNA recombination"/>
    <property type="evidence" value="ECO:0007669"/>
    <property type="project" value="UniProtKB-KW"/>
</dbReference>
<organism evidence="6 7">
    <name type="scientific">Pandoraea anapnoica</name>
    <dbReference type="NCBI Taxonomy" id="2508301"/>
    <lineage>
        <taxon>Bacteria</taxon>
        <taxon>Pseudomonadati</taxon>
        <taxon>Pseudomonadota</taxon>
        <taxon>Betaproteobacteria</taxon>
        <taxon>Burkholderiales</taxon>
        <taxon>Burkholderiaceae</taxon>
        <taxon>Pandoraea</taxon>
    </lineage>
</organism>
<dbReference type="Pfam" id="PF00589">
    <property type="entry name" value="Phage_integrase"/>
    <property type="match status" value="1"/>
</dbReference>
<dbReference type="GO" id="GO:0003677">
    <property type="term" value="F:DNA binding"/>
    <property type="evidence" value="ECO:0007669"/>
    <property type="project" value="UniProtKB-KW"/>
</dbReference>
<keyword evidence="4" id="KW-0233">DNA recombination</keyword>
<dbReference type="InterPro" id="IPR010998">
    <property type="entry name" value="Integrase_recombinase_N"/>
</dbReference>
<name>A0A5E5ATS6_9BURK</name>
<keyword evidence="7" id="KW-1185">Reference proteome</keyword>
<dbReference type="AlphaFoldDB" id="A0A5E5ATS6"/>
<accession>A0A5E5ATS6</accession>
<dbReference type="SUPFAM" id="SSF56349">
    <property type="entry name" value="DNA breaking-rejoining enzymes"/>
    <property type="match status" value="1"/>
</dbReference>
<sequence length="360" mass="41365">MGRKPSVNLNLPKGMRARTQRSGRVFYYYDAGGKPRREIPLGPDFVQAVRKWTEFEADAKPLHRKLITFRYVAERYEREVLPTKALKTREVDRAMLAKLYAFFDDPPAPLNEIKPINVRQYLDWRVRSTVDAIRASGKEAKGTEGQVRANREKALFSHIWNKAREWGYTDQPNPCAGIKGYKERPRDVYIEDDEYRLIHLHARQPLRDAMDLAYLTGQRPSDVLKMSECDISDGCLIIQQGKTNAKVRIRITGQLKVTLDRISKQKIGHNPRSLYLVVNERGQRIGLKSIQSMFVEARGQAGLANPKKYQFRDLRAKAGTDKADDVGDIRAAQKQLGHTNIATTERYMRNRRGAEVEPTR</sequence>
<dbReference type="InterPro" id="IPR011010">
    <property type="entry name" value="DNA_brk_join_enz"/>
</dbReference>
<dbReference type="EMBL" id="CABPSP010000025">
    <property type="protein sequence ID" value="VVE76242.1"/>
    <property type="molecule type" value="Genomic_DNA"/>
</dbReference>
<dbReference type="GO" id="GO:0015074">
    <property type="term" value="P:DNA integration"/>
    <property type="evidence" value="ECO:0007669"/>
    <property type="project" value="UniProtKB-KW"/>
</dbReference>
<keyword evidence="3" id="KW-0238">DNA-binding</keyword>
<evidence type="ECO:0000256" key="3">
    <source>
        <dbReference type="ARBA" id="ARBA00023125"/>
    </source>
</evidence>
<dbReference type="Gene3D" id="1.10.150.130">
    <property type="match status" value="1"/>
</dbReference>
<gene>
    <name evidence="6" type="ORF">PAN31117_05357</name>
</gene>
<reference evidence="6 7" key="1">
    <citation type="submission" date="2019-08" db="EMBL/GenBank/DDBJ databases">
        <authorList>
            <person name="Peeters C."/>
        </authorList>
    </citation>
    <scope>NUCLEOTIDE SEQUENCE [LARGE SCALE GENOMIC DNA]</scope>
    <source>
        <strain evidence="6 7">LMG 31117</strain>
    </source>
</reference>
<proteinExistence type="inferred from homology"/>
<evidence type="ECO:0000256" key="4">
    <source>
        <dbReference type="ARBA" id="ARBA00023172"/>
    </source>
</evidence>
<evidence type="ECO:0000256" key="2">
    <source>
        <dbReference type="ARBA" id="ARBA00022908"/>
    </source>
</evidence>
<dbReference type="InterPro" id="IPR013762">
    <property type="entry name" value="Integrase-like_cat_sf"/>
</dbReference>
<keyword evidence="2" id="KW-0229">DNA integration</keyword>
<evidence type="ECO:0000259" key="5">
    <source>
        <dbReference type="PROSITE" id="PS51898"/>
    </source>
</evidence>
<dbReference type="PANTHER" id="PTHR30349">
    <property type="entry name" value="PHAGE INTEGRASE-RELATED"/>
    <property type="match status" value="1"/>
</dbReference>
<protein>
    <submittedName>
        <fullName evidence="6">Integrase</fullName>
    </submittedName>
</protein>
<evidence type="ECO:0000256" key="1">
    <source>
        <dbReference type="ARBA" id="ARBA00008857"/>
    </source>
</evidence>
<evidence type="ECO:0000313" key="6">
    <source>
        <dbReference type="EMBL" id="VVE76242.1"/>
    </source>
</evidence>
<dbReference type="Proteomes" id="UP000383122">
    <property type="component" value="Unassembled WGS sequence"/>
</dbReference>
<dbReference type="InterPro" id="IPR050090">
    <property type="entry name" value="Tyrosine_recombinase_XerCD"/>
</dbReference>
<evidence type="ECO:0000313" key="7">
    <source>
        <dbReference type="Proteomes" id="UP000383122"/>
    </source>
</evidence>
<dbReference type="PROSITE" id="PS51898">
    <property type="entry name" value="TYR_RECOMBINASE"/>
    <property type="match status" value="1"/>
</dbReference>
<feature type="domain" description="Tyr recombinase" evidence="5">
    <location>
        <begin position="183"/>
        <end position="360"/>
    </location>
</feature>